<reference evidence="1" key="1">
    <citation type="submission" date="2021-06" db="EMBL/GenBank/DDBJ databases">
        <title>Comparative genomics, transcriptomics and evolutionary studies reveal genomic signatures of adaptation to plant cell wall in hemibiotrophic fungi.</title>
        <authorList>
            <consortium name="DOE Joint Genome Institute"/>
            <person name="Baroncelli R."/>
            <person name="Diaz J.F."/>
            <person name="Benocci T."/>
            <person name="Peng M."/>
            <person name="Battaglia E."/>
            <person name="Haridas S."/>
            <person name="Andreopoulos W."/>
            <person name="Labutti K."/>
            <person name="Pangilinan J."/>
            <person name="Floch G.L."/>
            <person name="Makela M.R."/>
            <person name="Henrissat B."/>
            <person name="Grigoriev I.V."/>
            <person name="Crouch J.A."/>
            <person name="De Vries R.P."/>
            <person name="Sukno S.A."/>
            <person name="Thon M.R."/>
        </authorList>
    </citation>
    <scope>NUCLEOTIDE SEQUENCE</scope>
    <source>
        <strain evidence="1">CBS 193.32</strain>
    </source>
</reference>
<evidence type="ECO:0000313" key="2">
    <source>
        <dbReference type="Proteomes" id="UP001224890"/>
    </source>
</evidence>
<sequence>GDDFSNNLFSVLSPLAHVINDFLWTDSISLAVAPLGIITNIVSAIRVGGPSRLKAVVTWRRARENLAAAEVELMSSTSEEVCELWNGHEVVRCMSLSVYCQTRSLLRLNQAILA</sequence>
<proteinExistence type="predicted"/>
<organism evidence="1 2">
    <name type="scientific">Colletotrichum godetiae</name>
    <dbReference type="NCBI Taxonomy" id="1209918"/>
    <lineage>
        <taxon>Eukaryota</taxon>
        <taxon>Fungi</taxon>
        <taxon>Dikarya</taxon>
        <taxon>Ascomycota</taxon>
        <taxon>Pezizomycotina</taxon>
        <taxon>Sordariomycetes</taxon>
        <taxon>Hypocreomycetidae</taxon>
        <taxon>Glomerellales</taxon>
        <taxon>Glomerellaceae</taxon>
        <taxon>Colletotrichum</taxon>
        <taxon>Colletotrichum acutatum species complex</taxon>
    </lineage>
</organism>
<dbReference type="AlphaFoldDB" id="A0AAJ0ELN1"/>
<gene>
    <name evidence="1" type="ORF">BDP55DRAFT_569211</name>
</gene>
<dbReference type="Proteomes" id="UP001224890">
    <property type="component" value="Unassembled WGS sequence"/>
</dbReference>
<evidence type="ECO:0000313" key="1">
    <source>
        <dbReference type="EMBL" id="KAK1656521.1"/>
    </source>
</evidence>
<comment type="caution">
    <text evidence="1">The sequence shown here is derived from an EMBL/GenBank/DDBJ whole genome shotgun (WGS) entry which is preliminary data.</text>
</comment>
<dbReference type="GeneID" id="85455258"/>
<dbReference type="RefSeq" id="XP_060421285.1">
    <property type="nucleotide sequence ID" value="XM_060570732.1"/>
</dbReference>
<keyword evidence="2" id="KW-1185">Reference proteome</keyword>
<accession>A0AAJ0ELN1</accession>
<protein>
    <submittedName>
        <fullName evidence="1">Uncharacterized protein</fullName>
    </submittedName>
</protein>
<feature type="non-terminal residue" evidence="1">
    <location>
        <position position="1"/>
    </location>
</feature>
<dbReference type="EMBL" id="JAHMHR010000166">
    <property type="protein sequence ID" value="KAK1656521.1"/>
    <property type="molecule type" value="Genomic_DNA"/>
</dbReference>
<name>A0AAJ0ELN1_9PEZI</name>